<feature type="domain" description="F-box" evidence="1">
    <location>
        <begin position="11"/>
        <end position="49"/>
    </location>
</feature>
<dbReference type="InterPro" id="IPR001810">
    <property type="entry name" value="F-box_dom"/>
</dbReference>
<evidence type="ECO:0000313" key="2">
    <source>
        <dbReference type="EMBL" id="CAL5024303.1"/>
    </source>
</evidence>
<dbReference type="CDD" id="cd22159">
    <property type="entry name" value="F-box_AtTIR1-like"/>
    <property type="match status" value="1"/>
</dbReference>
<gene>
    <name evidence="2" type="ORF">URODEC1_LOCUS77453</name>
</gene>
<dbReference type="Pfam" id="PF03478">
    <property type="entry name" value="Beta-prop_KIB1-4"/>
    <property type="match status" value="1"/>
</dbReference>
<sequence length="418" mass="46750">MAAAPQPPPLPESMANLPDDILLSILSRIPCKADRARMSIVCKAWRAVLVRLKAPRPRPLPWLLLPTPLLGGSTRVACALSGFRVHHYLTINPLGARCFGSHDGAWLFLSCGESKKRSHLLLDVRSSRIRDLPGEILRWNDPDAHRMVILAATLSSSPDDPNCVVAAIVAASRDPDSTPGAVPPFPPVQRCAAFWRMGWPRAIEIPLDASQAVPSVEDVVYHDGAFRFLLTHGDHILVCTPTMGHAGNLMTDWELIRFHPGGRIYDEHFIRARYLIESRGGLLLVVRFMADRTQPWTSMFKVFLAIERKTTPDVDTDADFPLAKYPWSWSELDTLGGRMLFIGYGCSRSYESDQYPGFKDGIYFSDDSKFYDEAMIFGKDNVVTYPCSDNGKWSEGHVQRCFPKPDPSDYSAPVWLLP</sequence>
<dbReference type="AlphaFoldDB" id="A0ABC9CQG4"/>
<dbReference type="EMBL" id="OZ075113">
    <property type="protein sequence ID" value="CAL5024303.1"/>
    <property type="molecule type" value="Genomic_DNA"/>
</dbReference>
<dbReference type="PANTHER" id="PTHR33110:SF125">
    <property type="entry name" value="OS05G0570350 PROTEIN"/>
    <property type="match status" value="1"/>
</dbReference>
<dbReference type="PANTHER" id="PTHR33110">
    <property type="entry name" value="F-BOX/KELCH-REPEAT PROTEIN-RELATED"/>
    <property type="match status" value="1"/>
</dbReference>
<organism evidence="2 3">
    <name type="scientific">Urochloa decumbens</name>
    <dbReference type="NCBI Taxonomy" id="240449"/>
    <lineage>
        <taxon>Eukaryota</taxon>
        <taxon>Viridiplantae</taxon>
        <taxon>Streptophyta</taxon>
        <taxon>Embryophyta</taxon>
        <taxon>Tracheophyta</taxon>
        <taxon>Spermatophyta</taxon>
        <taxon>Magnoliopsida</taxon>
        <taxon>Liliopsida</taxon>
        <taxon>Poales</taxon>
        <taxon>Poaceae</taxon>
        <taxon>PACMAD clade</taxon>
        <taxon>Panicoideae</taxon>
        <taxon>Panicodae</taxon>
        <taxon>Paniceae</taxon>
        <taxon>Melinidinae</taxon>
        <taxon>Urochloa</taxon>
    </lineage>
</organism>
<dbReference type="InterPro" id="IPR036047">
    <property type="entry name" value="F-box-like_dom_sf"/>
</dbReference>
<accession>A0ABC9CQG4</accession>
<protein>
    <recommendedName>
        <fullName evidence="1">F-box domain-containing protein</fullName>
    </recommendedName>
</protein>
<dbReference type="SMART" id="SM00256">
    <property type="entry name" value="FBOX"/>
    <property type="match status" value="1"/>
</dbReference>
<dbReference type="InterPro" id="IPR005174">
    <property type="entry name" value="KIB1-4_b-propeller"/>
</dbReference>
<dbReference type="Gene3D" id="1.20.1280.50">
    <property type="match status" value="1"/>
</dbReference>
<proteinExistence type="predicted"/>
<keyword evidence="3" id="KW-1185">Reference proteome</keyword>
<dbReference type="PROSITE" id="PS50181">
    <property type="entry name" value="FBOX"/>
    <property type="match status" value="1"/>
</dbReference>
<dbReference type="SUPFAM" id="SSF81383">
    <property type="entry name" value="F-box domain"/>
    <property type="match status" value="1"/>
</dbReference>
<evidence type="ECO:0000259" key="1">
    <source>
        <dbReference type="PROSITE" id="PS50181"/>
    </source>
</evidence>
<dbReference type="Proteomes" id="UP001497457">
    <property type="component" value="Chromosome 3rd"/>
</dbReference>
<dbReference type="Pfam" id="PF12937">
    <property type="entry name" value="F-box-like"/>
    <property type="match status" value="1"/>
</dbReference>
<evidence type="ECO:0000313" key="3">
    <source>
        <dbReference type="Proteomes" id="UP001497457"/>
    </source>
</evidence>
<name>A0ABC9CQG4_9POAL</name>
<reference evidence="2" key="1">
    <citation type="submission" date="2024-10" db="EMBL/GenBank/DDBJ databases">
        <authorList>
            <person name="Ryan C."/>
        </authorList>
    </citation>
    <scope>NUCLEOTIDE SEQUENCE [LARGE SCALE GENOMIC DNA]</scope>
</reference>